<proteinExistence type="inferred from homology"/>
<dbReference type="Pfam" id="PF02525">
    <property type="entry name" value="Flavodoxin_2"/>
    <property type="match status" value="1"/>
</dbReference>
<dbReference type="SUPFAM" id="SSF52218">
    <property type="entry name" value="Flavoproteins"/>
    <property type="match status" value="1"/>
</dbReference>
<evidence type="ECO:0000313" key="4">
    <source>
        <dbReference type="EMBL" id="TVT22676.1"/>
    </source>
</evidence>
<feature type="domain" description="Flavodoxin-like fold" evidence="3">
    <location>
        <begin position="1"/>
        <end position="213"/>
    </location>
</feature>
<evidence type="ECO:0000256" key="1">
    <source>
        <dbReference type="ARBA" id="ARBA00006252"/>
    </source>
</evidence>
<dbReference type="OrthoDB" id="9798454at2"/>
<dbReference type="EMBL" id="VJZA01000016">
    <property type="protein sequence ID" value="TVT22676.1"/>
    <property type="molecule type" value="Genomic_DNA"/>
</dbReference>
<dbReference type="Gene3D" id="3.40.50.360">
    <property type="match status" value="1"/>
</dbReference>
<comment type="caution">
    <text evidence="4">The sequence shown here is derived from an EMBL/GenBank/DDBJ whole genome shotgun (WGS) entry which is preliminary data.</text>
</comment>
<evidence type="ECO:0000256" key="2">
    <source>
        <dbReference type="ARBA" id="ARBA00023002"/>
    </source>
</evidence>
<name>A0A558AEI1_9PSEU</name>
<evidence type="ECO:0000313" key="5">
    <source>
        <dbReference type="Proteomes" id="UP000318578"/>
    </source>
</evidence>
<reference evidence="4 5" key="1">
    <citation type="submission" date="2019-07" db="EMBL/GenBank/DDBJ databases">
        <title>New species of Amycolatopsis and Streptomyces.</title>
        <authorList>
            <person name="Duangmal K."/>
            <person name="Teo W.F.A."/>
            <person name="Lipun K."/>
        </authorList>
    </citation>
    <scope>NUCLEOTIDE SEQUENCE [LARGE SCALE GENOMIC DNA]</scope>
    <source>
        <strain evidence="4 5">JCM 30562</strain>
    </source>
</reference>
<dbReference type="GO" id="GO:0003955">
    <property type="term" value="F:NAD(P)H dehydrogenase (quinone) activity"/>
    <property type="evidence" value="ECO:0007669"/>
    <property type="project" value="TreeGrafter"/>
</dbReference>
<dbReference type="InterPro" id="IPR003680">
    <property type="entry name" value="Flavodoxin_fold"/>
</dbReference>
<dbReference type="PANTHER" id="PTHR10204">
    <property type="entry name" value="NAD P H OXIDOREDUCTASE-RELATED"/>
    <property type="match status" value="1"/>
</dbReference>
<evidence type="ECO:0000259" key="3">
    <source>
        <dbReference type="Pfam" id="PF02525"/>
    </source>
</evidence>
<organism evidence="4 5">
    <name type="scientific">Amycolatopsis acidiphila</name>
    <dbReference type="NCBI Taxonomy" id="715473"/>
    <lineage>
        <taxon>Bacteria</taxon>
        <taxon>Bacillati</taxon>
        <taxon>Actinomycetota</taxon>
        <taxon>Actinomycetes</taxon>
        <taxon>Pseudonocardiales</taxon>
        <taxon>Pseudonocardiaceae</taxon>
        <taxon>Amycolatopsis</taxon>
    </lineage>
</organism>
<comment type="similarity">
    <text evidence="1">Belongs to the NAD(P)H dehydrogenase (quinone) family.</text>
</comment>
<accession>A0A558AEI1</accession>
<gene>
    <name evidence="4" type="ORF">FNH06_12640</name>
</gene>
<dbReference type="InterPro" id="IPR051545">
    <property type="entry name" value="NAD(P)H_dehydrogenase_qn"/>
</dbReference>
<protein>
    <submittedName>
        <fullName evidence="4">NAD(P)H-dependent oxidoreductase</fullName>
    </submittedName>
</protein>
<dbReference type="Proteomes" id="UP000318578">
    <property type="component" value="Unassembled WGS sequence"/>
</dbReference>
<sequence length="259" mass="28598">MKILWIYAHPEPRSLTGSLRDEGLRTLTELGHEYRQSDLYAMRWNPVVDRADYAQDAGERLLVAAESAVAYESGRLSPDIRAEQEKIEWADALVVQFPLWWYGPPAILKGWIDRVFVKGFGYGLTGEDGRVLRYGEGKLGGKRALAAVTVGGRSSTFGPRGVNGPFEQVLFPLLHGTFFYTGMSPLLPFVVHSADRAGAPEFEAAAKELRARLETLATTEPIPFRTQNGGDYDVDLVLKPHLAAGRTGLDVHLSAKRSD</sequence>
<keyword evidence="2" id="KW-0560">Oxidoreductase</keyword>
<dbReference type="InterPro" id="IPR029039">
    <property type="entry name" value="Flavoprotein-like_sf"/>
</dbReference>
<dbReference type="RefSeq" id="WP_144637831.1">
    <property type="nucleotide sequence ID" value="NZ_BNAX01000012.1"/>
</dbReference>
<dbReference type="GO" id="GO:0005829">
    <property type="term" value="C:cytosol"/>
    <property type="evidence" value="ECO:0007669"/>
    <property type="project" value="TreeGrafter"/>
</dbReference>
<dbReference type="AlphaFoldDB" id="A0A558AEI1"/>
<keyword evidence="5" id="KW-1185">Reference proteome</keyword>
<dbReference type="PANTHER" id="PTHR10204:SF34">
    <property type="entry name" value="NAD(P)H DEHYDROGENASE [QUINONE] 1 ISOFORM 1"/>
    <property type="match status" value="1"/>
</dbReference>